<dbReference type="SUPFAM" id="SSF51658">
    <property type="entry name" value="Xylose isomerase-like"/>
    <property type="match status" value="1"/>
</dbReference>
<protein>
    <recommendedName>
        <fullName evidence="2">Xylose isomerase-like TIM barrel domain-containing protein</fullName>
    </recommendedName>
</protein>
<evidence type="ECO:0008006" key="2">
    <source>
        <dbReference type="Google" id="ProtNLM"/>
    </source>
</evidence>
<gene>
    <name evidence="1" type="ORF">METZ01_LOCUS186459</name>
</gene>
<feature type="non-terminal residue" evidence="1">
    <location>
        <position position="60"/>
    </location>
</feature>
<organism evidence="1">
    <name type="scientific">marine metagenome</name>
    <dbReference type="NCBI Taxonomy" id="408172"/>
    <lineage>
        <taxon>unclassified sequences</taxon>
        <taxon>metagenomes</taxon>
        <taxon>ecological metagenomes</taxon>
    </lineage>
</organism>
<dbReference type="AlphaFoldDB" id="A0A382D5P3"/>
<sequence length="60" mass="6549">MNQFKFGLNTSTIRPSGLMDKIKIAASAGYEAIELWNDDLTAYEEDGGSLADVKSALEDH</sequence>
<reference evidence="1" key="1">
    <citation type="submission" date="2018-05" db="EMBL/GenBank/DDBJ databases">
        <authorList>
            <person name="Lanie J.A."/>
            <person name="Ng W.-L."/>
            <person name="Kazmierczak K.M."/>
            <person name="Andrzejewski T.M."/>
            <person name="Davidsen T.M."/>
            <person name="Wayne K.J."/>
            <person name="Tettelin H."/>
            <person name="Glass J.I."/>
            <person name="Rusch D."/>
            <person name="Podicherti R."/>
            <person name="Tsui H.-C.T."/>
            <person name="Winkler M.E."/>
        </authorList>
    </citation>
    <scope>NUCLEOTIDE SEQUENCE</scope>
</reference>
<name>A0A382D5P3_9ZZZZ</name>
<accession>A0A382D5P3</accession>
<dbReference type="EMBL" id="UINC01037708">
    <property type="protein sequence ID" value="SVB33605.1"/>
    <property type="molecule type" value="Genomic_DNA"/>
</dbReference>
<evidence type="ECO:0000313" key="1">
    <source>
        <dbReference type="EMBL" id="SVB33605.1"/>
    </source>
</evidence>
<proteinExistence type="predicted"/>
<dbReference type="Gene3D" id="3.20.20.150">
    <property type="entry name" value="Divalent-metal-dependent TIM barrel enzymes"/>
    <property type="match status" value="1"/>
</dbReference>
<dbReference type="InterPro" id="IPR036237">
    <property type="entry name" value="Xyl_isomerase-like_sf"/>
</dbReference>